<dbReference type="InterPro" id="IPR027417">
    <property type="entry name" value="P-loop_NTPase"/>
</dbReference>
<reference evidence="3 4" key="1">
    <citation type="journal article" date="2016" name="Mol. Biol. Evol.">
        <title>Comparative Genomics of Early-Diverging Mushroom-Forming Fungi Provides Insights into the Origins of Lignocellulose Decay Capabilities.</title>
        <authorList>
            <person name="Nagy L.G."/>
            <person name="Riley R."/>
            <person name="Tritt A."/>
            <person name="Adam C."/>
            <person name="Daum C."/>
            <person name="Floudas D."/>
            <person name="Sun H."/>
            <person name="Yadav J.S."/>
            <person name="Pangilinan J."/>
            <person name="Larsson K.H."/>
            <person name="Matsuura K."/>
            <person name="Barry K."/>
            <person name="Labutti K."/>
            <person name="Kuo R."/>
            <person name="Ohm R.A."/>
            <person name="Bhattacharya S.S."/>
            <person name="Shirouzu T."/>
            <person name="Yoshinaga Y."/>
            <person name="Martin F.M."/>
            <person name="Grigoriev I.V."/>
            <person name="Hibbett D.S."/>
        </authorList>
    </citation>
    <scope>NUCLEOTIDE SEQUENCE [LARGE SCALE GENOMIC DNA]</scope>
    <source>
        <strain evidence="3 4">HHB9708</strain>
    </source>
</reference>
<accession>A0A164T9Z9</accession>
<dbReference type="STRING" id="1314777.A0A164T9Z9"/>
<dbReference type="EMBL" id="KV419411">
    <property type="protein sequence ID" value="KZS92192.1"/>
    <property type="molecule type" value="Genomic_DNA"/>
</dbReference>
<keyword evidence="4" id="KW-1185">Reference proteome</keyword>
<evidence type="ECO:0000313" key="3">
    <source>
        <dbReference type="EMBL" id="KZS92192.1"/>
    </source>
</evidence>
<sequence>FVADKSCLPQTRKHALSRLYEFAMKSSTGKNASILWVNGVAGTGKTFLAHGIIQRMPDDTPAFFFDHLRQEEVSPHSLFPKISRDLADFYPAWRQALARAIQTAKVNRKNSTLAQQFKTFIKGPAKAVRFCRPVLIVIDGLDE</sequence>
<protein>
    <recommendedName>
        <fullName evidence="2">Nephrocystin 3-like N-terminal domain-containing protein</fullName>
    </recommendedName>
</protein>
<name>A0A164T9Z9_9AGAM</name>
<dbReference type="InterPro" id="IPR056884">
    <property type="entry name" value="NPHP3-like_N"/>
</dbReference>
<dbReference type="Pfam" id="PF24883">
    <property type="entry name" value="NPHP3_N"/>
    <property type="match status" value="1"/>
</dbReference>
<evidence type="ECO:0000256" key="1">
    <source>
        <dbReference type="ARBA" id="ARBA00022737"/>
    </source>
</evidence>
<organism evidence="3 4">
    <name type="scientific">Sistotremastrum niveocremeum HHB9708</name>
    <dbReference type="NCBI Taxonomy" id="1314777"/>
    <lineage>
        <taxon>Eukaryota</taxon>
        <taxon>Fungi</taxon>
        <taxon>Dikarya</taxon>
        <taxon>Basidiomycota</taxon>
        <taxon>Agaricomycotina</taxon>
        <taxon>Agaricomycetes</taxon>
        <taxon>Sistotremastrales</taxon>
        <taxon>Sistotremastraceae</taxon>
        <taxon>Sertulicium</taxon>
        <taxon>Sertulicium niveocremeum</taxon>
    </lineage>
</organism>
<feature type="domain" description="Nephrocystin 3-like N-terminal" evidence="2">
    <location>
        <begin position="28"/>
        <end position="143"/>
    </location>
</feature>
<evidence type="ECO:0000259" key="2">
    <source>
        <dbReference type="Pfam" id="PF24883"/>
    </source>
</evidence>
<proteinExistence type="predicted"/>
<dbReference type="OrthoDB" id="5106486at2759"/>
<feature type="non-terminal residue" evidence="3">
    <location>
        <position position="1"/>
    </location>
</feature>
<feature type="non-terminal residue" evidence="3">
    <location>
        <position position="143"/>
    </location>
</feature>
<keyword evidence="1" id="KW-0677">Repeat</keyword>
<gene>
    <name evidence="3" type="ORF">SISNIDRAFT_396647</name>
</gene>
<dbReference type="SUPFAM" id="SSF52540">
    <property type="entry name" value="P-loop containing nucleoside triphosphate hydrolases"/>
    <property type="match status" value="1"/>
</dbReference>
<dbReference type="Gene3D" id="3.40.50.300">
    <property type="entry name" value="P-loop containing nucleotide triphosphate hydrolases"/>
    <property type="match status" value="1"/>
</dbReference>
<dbReference type="AlphaFoldDB" id="A0A164T9Z9"/>
<evidence type="ECO:0000313" key="4">
    <source>
        <dbReference type="Proteomes" id="UP000076722"/>
    </source>
</evidence>
<dbReference type="Proteomes" id="UP000076722">
    <property type="component" value="Unassembled WGS sequence"/>
</dbReference>